<accession>A0A375I0Z0</accession>
<dbReference type="Proteomes" id="UP000265962">
    <property type="component" value="Unassembled WGS sequence"/>
</dbReference>
<proteinExistence type="predicted"/>
<dbReference type="PANTHER" id="PTHR30399">
    <property type="entry name" value="UNCHARACTERIZED PROTEIN YGJP"/>
    <property type="match status" value="1"/>
</dbReference>
<dbReference type="Pfam" id="PF01863">
    <property type="entry name" value="YgjP-like"/>
    <property type="match status" value="1"/>
</dbReference>
<protein>
    <recommendedName>
        <fullName evidence="1">YgjP-like metallopeptidase domain-containing protein</fullName>
    </recommendedName>
</protein>
<gene>
    <name evidence="2" type="ORF">PROPJV5_0264</name>
</gene>
<dbReference type="EMBL" id="OMOH01000001">
    <property type="protein sequence ID" value="SPF67252.1"/>
    <property type="molecule type" value="Genomic_DNA"/>
</dbReference>
<sequence>MRAVRRGVTDTIVPVPAGVTLPAGVDRVVLRRSARRRRSVAARREDGRIVVMVPASMSSAEETRWVREMVERIATREQHRAQEAGDDGLMARAARVRRAYVPEAPDPVSVRWVSNQRTRWGSCTSANRTIRLSDRMRTMPDWVIDAVLVHELAHLVHADHGPQFRRIERRYGLIEKANGFLEGWDAGVAATRRGG</sequence>
<dbReference type="Gene3D" id="3.30.2010.10">
    <property type="entry name" value="Metalloproteases ('zincins'), catalytic domain"/>
    <property type="match status" value="1"/>
</dbReference>
<keyword evidence="3" id="KW-1185">Reference proteome</keyword>
<reference evidence="3" key="1">
    <citation type="submission" date="2018-02" db="EMBL/GenBank/DDBJ databases">
        <authorList>
            <person name="Hornung B."/>
        </authorList>
    </citation>
    <scope>NUCLEOTIDE SEQUENCE [LARGE SCALE GENOMIC DNA]</scope>
</reference>
<dbReference type="AlphaFoldDB" id="A0A375I0Z0"/>
<organism evidence="2 3">
    <name type="scientific">Propionibacterium ruminifibrarum</name>
    <dbReference type="NCBI Taxonomy" id="1962131"/>
    <lineage>
        <taxon>Bacteria</taxon>
        <taxon>Bacillati</taxon>
        <taxon>Actinomycetota</taxon>
        <taxon>Actinomycetes</taxon>
        <taxon>Propionibacteriales</taxon>
        <taxon>Propionibacteriaceae</taxon>
        <taxon>Propionibacterium</taxon>
    </lineage>
</organism>
<dbReference type="PANTHER" id="PTHR30399:SF1">
    <property type="entry name" value="UTP PYROPHOSPHATASE"/>
    <property type="match status" value="1"/>
</dbReference>
<dbReference type="InterPro" id="IPR002725">
    <property type="entry name" value="YgjP-like_metallopeptidase"/>
</dbReference>
<dbReference type="CDD" id="cd07344">
    <property type="entry name" value="M48_yhfN_like"/>
    <property type="match status" value="1"/>
</dbReference>
<evidence type="ECO:0000259" key="1">
    <source>
        <dbReference type="Pfam" id="PF01863"/>
    </source>
</evidence>
<dbReference type="InterPro" id="IPR053136">
    <property type="entry name" value="UTP_pyrophosphatase-like"/>
</dbReference>
<name>A0A375I0Z0_9ACTN</name>
<evidence type="ECO:0000313" key="3">
    <source>
        <dbReference type="Proteomes" id="UP000265962"/>
    </source>
</evidence>
<evidence type="ECO:0000313" key="2">
    <source>
        <dbReference type="EMBL" id="SPF67252.1"/>
    </source>
</evidence>
<feature type="domain" description="YgjP-like metallopeptidase" evidence="1">
    <location>
        <begin position="113"/>
        <end position="167"/>
    </location>
</feature>